<keyword evidence="7 10" id="KW-1133">Transmembrane helix</keyword>
<proteinExistence type="inferred from homology"/>
<dbReference type="InterPro" id="IPR032421">
    <property type="entry name" value="PMT_4TMC"/>
</dbReference>
<feature type="signal peptide" evidence="12">
    <location>
        <begin position="1"/>
        <end position="24"/>
    </location>
</feature>
<evidence type="ECO:0000313" key="16">
    <source>
        <dbReference type="Proteomes" id="UP000657177"/>
    </source>
</evidence>
<dbReference type="GO" id="GO:0004169">
    <property type="term" value="F:dolichyl-phosphate-mannose-protein mannosyltransferase activity"/>
    <property type="evidence" value="ECO:0007669"/>
    <property type="project" value="UniProtKB-UniRule"/>
</dbReference>
<evidence type="ECO:0000256" key="4">
    <source>
        <dbReference type="ARBA" id="ARBA00022676"/>
    </source>
</evidence>
<feature type="transmembrane region" description="Helical" evidence="10">
    <location>
        <begin position="500"/>
        <end position="519"/>
    </location>
</feature>
<feature type="transmembrane region" description="Helical" evidence="10">
    <location>
        <begin position="627"/>
        <end position="648"/>
    </location>
</feature>
<keyword evidence="5 10" id="KW-0808">Transferase</keyword>
<evidence type="ECO:0000256" key="1">
    <source>
        <dbReference type="ARBA" id="ARBA00004127"/>
    </source>
</evidence>
<feature type="domain" description="ArnT-like N-terminal" evidence="13">
    <location>
        <begin position="469"/>
        <end position="646"/>
    </location>
</feature>
<evidence type="ECO:0000256" key="11">
    <source>
        <dbReference type="SAM" id="MobiDB-lite"/>
    </source>
</evidence>
<feature type="transmembrane region" description="Helical" evidence="10">
    <location>
        <begin position="207"/>
        <end position="225"/>
    </location>
</feature>
<comment type="pathway">
    <text evidence="2 10">Protein modification; protein glycosylation.</text>
</comment>
<dbReference type="EMBL" id="JAAKDE010000014">
    <property type="protein sequence ID" value="MBA2133380.1"/>
    <property type="molecule type" value="Genomic_DNA"/>
</dbReference>
<protein>
    <recommendedName>
        <fullName evidence="9 10">Polyprenol-phosphate-mannose--protein mannosyltransferase</fullName>
        <ecNumber evidence="10">2.4.1.-</ecNumber>
    </recommendedName>
</protein>
<name>A0A8J6I0I2_9FIRM</name>
<keyword evidence="4 10" id="KW-0328">Glycosyltransferase</keyword>
<feature type="region of interest" description="Disordered" evidence="11">
    <location>
        <begin position="231"/>
        <end position="258"/>
    </location>
</feature>
<comment type="similarity">
    <text evidence="3 10">Belongs to the glycosyltransferase 39 family.</text>
</comment>
<keyword evidence="6 10" id="KW-0812">Transmembrane</keyword>
<dbReference type="EC" id="2.4.1.-" evidence="10"/>
<evidence type="ECO:0000256" key="2">
    <source>
        <dbReference type="ARBA" id="ARBA00004922"/>
    </source>
</evidence>
<dbReference type="Pfam" id="PF02366">
    <property type="entry name" value="PMT"/>
    <property type="match status" value="1"/>
</dbReference>
<feature type="transmembrane region" description="Helical" evidence="10">
    <location>
        <begin position="525"/>
        <end position="544"/>
    </location>
</feature>
<accession>A0A8J6I0I2</accession>
<comment type="subcellular location">
    <subcellularLocation>
        <location evidence="10">Cell membrane</location>
    </subcellularLocation>
    <subcellularLocation>
        <location evidence="1">Endomembrane system</location>
        <topology evidence="1">Multi-pass membrane protein</topology>
    </subcellularLocation>
</comment>
<dbReference type="Pfam" id="PF16192">
    <property type="entry name" value="PMT_4TMC"/>
    <property type="match status" value="1"/>
</dbReference>
<evidence type="ECO:0000256" key="5">
    <source>
        <dbReference type="ARBA" id="ARBA00022679"/>
    </source>
</evidence>
<evidence type="ECO:0000256" key="9">
    <source>
        <dbReference type="ARBA" id="ARBA00093617"/>
    </source>
</evidence>
<dbReference type="InterPro" id="IPR027005">
    <property type="entry name" value="PMT-like"/>
</dbReference>
<evidence type="ECO:0000256" key="8">
    <source>
        <dbReference type="ARBA" id="ARBA00023136"/>
    </source>
</evidence>
<feature type="transmembrane region" description="Helical" evidence="10">
    <location>
        <begin position="798"/>
        <end position="817"/>
    </location>
</feature>
<reference evidence="15" key="1">
    <citation type="submission" date="2020-06" db="EMBL/GenBank/DDBJ databases">
        <title>Novel chitinolytic bacterium.</title>
        <authorList>
            <person name="Ungkulpasvich U."/>
            <person name="Kosugi A."/>
            <person name="Uke A."/>
        </authorList>
    </citation>
    <scope>NUCLEOTIDE SEQUENCE</scope>
    <source>
        <strain evidence="15">UUS1-1</strain>
    </source>
</reference>
<dbReference type="UniPathway" id="UPA00378"/>
<dbReference type="Gene3D" id="2.60.120.260">
    <property type="entry name" value="Galactose-binding domain-like"/>
    <property type="match status" value="1"/>
</dbReference>
<dbReference type="RefSeq" id="WP_181339848.1">
    <property type="nucleotide sequence ID" value="NZ_JAAKDE010000014.1"/>
</dbReference>
<dbReference type="GO" id="GO:0005886">
    <property type="term" value="C:plasma membrane"/>
    <property type="evidence" value="ECO:0007669"/>
    <property type="project" value="UniProtKB-SubCell"/>
</dbReference>
<feature type="chain" id="PRO_5035265843" description="Polyprenol-phosphate-mannose--protein mannosyltransferase" evidence="12">
    <location>
        <begin position="25"/>
        <end position="838"/>
    </location>
</feature>
<evidence type="ECO:0000256" key="6">
    <source>
        <dbReference type="ARBA" id="ARBA00022692"/>
    </source>
</evidence>
<feature type="transmembrane region" description="Helical" evidence="10">
    <location>
        <begin position="766"/>
        <end position="786"/>
    </location>
</feature>
<organism evidence="15 16">
    <name type="scientific">Capillibacterium thermochitinicola</name>
    <dbReference type="NCBI Taxonomy" id="2699427"/>
    <lineage>
        <taxon>Bacteria</taxon>
        <taxon>Bacillati</taxon>
        <taxon>Bacillota</taxon>
        <taxon>Capillibacterium</taxon>
    </lineage>
</organism>
<feature type="transmembrane region" description="Helical" evidence="10">
    <location>
        <begin position="579"/>
        <end position="597"/>
    </location>
</feature>
<feature type="transmembrane region" description="Helical" evidence="10">
    <location>
        <begin position="266"/>
        <end position="285"/>
    </location>
</feature>
<dbReference type="InterPro" id="IPR003342">
    <property type="entry name" value="ArnT-like_N"/>
</dbReference>
<evidence type="ECO:0000256" key="7">
    <source>
        <dbReference type="ARBA" id="ARBA00022989"/>
    </source>
</evidence>
<evidence type="ECO:0000313" key="15">
    <source>
        <dbReference type="EMBL" id="MBA2133380.1"/>
    </source>
</evidence>
<evidence type="ECO:0000256" key="12">
    <source>
        <dbReference type="SAM" id="SignalP"/>
    </source>
</evidence>
<feature type="domain" description="Protein O-mannosyl-transferase C-terminal four TM" evidence="14">
    <location>
        <begin position="661"/>
        <end position="836"/>
    </location>
</feature>
<evidence type="ECO:0000259" key="14">
    <source>
        <dbReference type="Pfam" id="PF16192"/>
    </source>
</evidence>
<dbReference type="PANTHER" id="PTHR10050">
    <property type="entry name" value="DOLICHYL-PHOSPHATE-MANNOSE--PROTEIN MANNOSYLTRANSFERASE"/>
    <property type="match status" value="1"/>
</dbReference>
<keyword evidence="16" id="KW-1185">Reference proteome</keyword>
<comment type="caution">
    <text evidence="15">The sequence shown here is derived from an EMBL/GenBank/DDBJ whole genome shotgun (WGS) entry which is preliminary data.</text>
</comment>
<keyword evidence="12" id="KW-0732">Signal</keyword>
<dbReference type="Proteomes" id="UP000657177">
    <property type="component" value="Unassembled WGS sequence"/>
</dbReference>
<evidence type="ECO:0000256" key="10">
    <source>
        <dbReference type="RuleBase" id="RU367007"/>
    </source>
</evidence>
<sequence length="838" mass="94695">MRKLGAALTMLFLMAVSVGILTGAAEGMLPPNGGFEEGVNATVYYWMTHAWDTREGVTEFHWDDTQSYTGQKSVCIVNNEPNDARYKQQIRVKGDTYYRLSCYVKTENVGHDHKGANISVEGIIDTSQDIRGTTDQWTYIEMYGRTGRRQETLTVTVGLGGYGSLNTGKAYFDEVVVEEVTSLPPHIHAVNLFPPEAAATLDRGSNLLTTVISVFALLVAVFLVVTDKGDRPPAAGEHKQKQGPGEEDREQVVDGQPGRKPGLKDWLLILVPVLVYLCFALPRLGTTAVPKTGWQPVKPGESFLVEFGETRSLTRIYYYAGSGEGQFQLEYQDKSGVFRPLITWQQREFYKWNYLDVNAETARLKFTVVQPGAHLLELAFVARDAAGPVGIVGITEQAVDPLSEGAVENLFDEQETIDYRASFLTGTYFDEIYHARTAYEHLKGIEPYETTHPPLGKVLIAAGIALFGMNPFGWRIMGVLFGAGMIPVMYLFAKKIFGGYLLPLTAAFLLIFDFMHFTLSRIATIDVYTTFFILLMYYFMYDYFTRKSYQVGFKESLKPLFWCGLSFGLGVAVKWISLYAGVGLAILFFSAKAIEYFDYRRAKRAKPGGKGKDHWTSRFVPYYINRTFLFCVVVFVLIPAVIYLLSYLPFLMLPGPGHGIKDVISYQKHMYNYHSRLVATHPFASPWWEWPIIRRPIWLYSGQNLPPGVAASIVSMGNPAIWWLGLLALIPALVFAVKKREKSMVVVFIAMAFQYLPWVLVPRLTFIYHFFSTVPFLILAMVYLFQQIIRRYPAAVKGVYLYLGLVGVMFLLFYPVLSGLAVPSSYVQSLRWFKTWFF</sequence>
<keyword evidence="10" id="KW-1003">Cell membrane</keyword>
<gene>
    <name evidence="15" type="ORF">G5B42_07460</name>
</gene>
<feature type="transmembrane region" description="Helical" evidence="10">
    <location>
        <begin position="744"/>
        <end position="760"/>
    </location>
</feature>
<comment type="function">
    <text evidence="10">Protein O-mannosyltransferase that catalyzes the transfer of a single mannose residue from a polyprenol phospho-mannosyl lipidic donor to the hydroxyl group of selected serine and threonine residues in acceptor proteins.</text>
</comment>
<dbReference type="GO" id="GO:0012505">
    <property type="term" value="C:endomembrane system"/>
    <property type="evidence" value="ECO:0007669"/>
    <property type="project" value="UniProtKB-SubCell"/>
</dbReference>
<evidence type="ECO:0000259" key="13">
    <source>
        <dbReference type="Pfam" id="PF02366"/>
    </source>
</evidence>
<dbReference type="AlphaFoldDB" id="A0A8J6I0I2"/>
<feature type="compositionally biased region" description="Basic and acidic residues" evidence="11">
    <location>
        <begin position="231"/>
        <end position="252"/>
    </location>
</feature>
<feature type="transmembrane region" description="Helical" evidence="10">
    <location>
        <begin position="720"/>
        <end position="737"/>
    </location>
</feature>
<evidence type="ECO:0000256" key="3">
    <source>
        <dbReference type="ARBA" id="ARBA00007222"/>
    </source>
</evidence>
<keyword evidence="8 10" id="KW-0472">Membrane</keyword>